<gene>
    <name evidence="3" type="ORF">PVAP13_8KG251945</name>
</gene>
<dbReference type="Pfam" id="PF22215">
    <property type="entry name" value="MLKL_N"/>
    <property type="match status" value="1"/>
</dbReference>
<comment type="caution">
    <text evidence="3">The sequence shown here is derived from an EMBL/GenBank/DDBJ whole genome shotgun (WGS) entry which is preliminary data.</text>
</comment>
<evidence type="ECO:0000259" key="2">
    <source>
        <dbReference type="Pfam" id="PF22215"/>
    </source>
</evidence>
<evidence type="ECO:0000256" key="1">
    <source>
        <dbReference type="SAM" id="Phobius"/>
    </source>
</evidence>
<sequence length="163" mass="18387">MAAFWDIVGKAANLVQILGLDAVTLITIAMRFLVFHEVKQECRKLEDRVQMLRLLLMSSPACCWIMQQEHLEAELGYQVNNALKQAHNLIESYKQSTLFLRVLRARSTAGQFRDLCNSIDSYCGLLLSINAYLLIIHQANPPHAEMSAAAPHPDTHIIDVSQE</sequence>
<organism evidence="3 4">
    <name type="scientific">Panicum virgatum</name>
    <name type="common">Blackwell switchgrass</name>
    <dbReference type="NCBI Taxonomy" id="38727"/>
    <lineage>
        <taxon>Eukaryota</taxon>
        <taxon>Viridiplantae</taxon>
        <taxon>Streptophyta</taxon>
        <taxon>Embryophyta</taxon>
        <taxon>Tracheophyta</taxon>
        <taxon>Spermatophyta</taxon>
        <taxon>Magnoliopsida</taxon>
        <taxon>Liliopsida</taxon>
        <taxon>Poales</taxon>
        <taxon>Poaceae</taxon>
        <taxon>PACMAD clade</taxon>
        <taxon>Panicoideae</taxon>
        <taxon>Panicodae</taxon>
        <taxon>Paniceae</taxon>
        <taxon>Panicinae</taxon>
        <taxon>Panicum</taxon>
        <taxon>Panicum sect. Hiantes</taxon>
    </lineage>
</organism>
<dbReference type="InterPro" id="IPR054000">
    <property type="entry name" value="MLKL_N"/>
</dbReference>
<dbReference type="InterPro" id="IPR036537">
    <property type="entry name" value="Adaptor_Cbl_N_dom_sf"/>
</dbReference>
<name>A0A8T0PUD8_PANVG</name>
<dbReference type="AlphaFoldDB" id="A0A8T0PUD8"/>
<dbReference type="InterPro" id="IPR059179">
    <property type="entry name" value="MLKL-like_MCAfunc"/>
</dbReference>
<dbReference type="Proteomes" id="UP000823388">
    <property type="component" value="Chromosome 8K"/>
</dbReference>
<dbReference type="Gene3D" id="1.20.930.20">
    <property type="entry name" value="Adaptor protein Cbl, N-terminal domain"/>
    <property type="match status" value="1"/>
</dbReference>
<proteinExistence type="predicted"/>
<keyword evidence="1" id="KW-0472">Membrane</keyword>
<dbReference type="CDD" id="cd21037">
    <property type="entry name" value="MLKL_NTD"/>
    <property type="match status" value="1"/>
</dbReference>
<accession>A0A8T0PUD8</accession>
<keyword evidence="1" id="KW-1133">Transmembrane helix</keyword>
<feature type="transmembrane region" description="Helical" evidence="1">
    <location>
        <begin position="14"/>
        <end position="34"/>
    </location>
</feature>
<reference evidence="3" key="1">
    <citation type="submission" date="2020-05" db="EMBL/GenBank/DDBJ databases">
        <title>WGS assembly of Panicum virgatum.</title>
        <authorList>
            <person name="Lovell J.T."/>
            <person name="Jenkins J."/>
            <person name="Shu S."/>
            <person name="Juenger T.E."/>
            <person name="Schmutz J."/>
        </authorList>
    </citation>
    <scope>NUCLEOTIDE SEQUENCE</scope>
    <source>
        <strain evidence="3">AP13</strain>
    </source>
</reference>
<keyword evidence="4" id="KW-1185">Reference proteome</keyword>
<protein>
    <recommendedName>
        <fullName evidence="2">Mixed lineage kinase domain-containing protein</fullName>
    </recommendedName>
</protein>
<evidence type="ECO:0000313" key="3">
    <source>
        <dbReference type="EMBL" id="KAG2564089.1"/>
    </source>
</evidence>
<dbReference type="EMBL" id="CM029051">
    <property type="protein sequence ID" value="KAG2564089.1"/>
    <property type="molecule type" value="Genomic_DNA"/>
</dbReference>
<dbReference type="GO" id="GO:0007166">
    <property type="term" value="P:cell surface receptor signaling pathway"/>
    <property type="evidence" value="ECO:0007669"/>
    <property type="project" value="InterPro"/>
</dbReference>
<feature type="domain" description="Mixed lineage kinase" evidence="2">
    <location>
        <begin position="38"/>
        <end position="120"/>
    </location>
</feature>
<evidence type="ECO:0000313" key="4">
    <source>
        <dbReference type="Proteomes" id="UP000823388"/>
    </source>
</evidence>
<keyword evidence="1" id="KW-0812">Transmembrane</keyword>